<keyword evidence="2" id="KW-0963">Cytoplasm</keyword>
<keyword evidence="3" id="KW-0271">Exosome</keyword>
<dbReference type="Pfam" id="PF10447">
    <property type="entry name" value="EXOSC1"/>
    <property type="match status" value="2"/>
</dbReference>
<dbReference type="EMBL" id="RIBY02000180">
    <property type="protein sequence ID" value="KAH9844996.1"/>
    <property type="molecule type" value="Genomic_DNA"/>
</dbReference>
<dbReference type="InterPro" id="IPR039771">
    <property type="entry name" value="Csl4"/>
</dbReference>
<dbReference type="Gene3D" id="2.40.50.140">
    <property type="entry name" value="Nucleic acid-binding proteins"/>
    <property type="match status" value="1"/>
</dbReference>
<dbReference type="SUPFAM" id="SSF50249">
    <property type="entry name" value="Nucleic acid-binding proteins"/>
    <property type="match status" value="1"/>
</dbReference>
<proteinExistence type="predicted"/>
<comment type="caution">
    <text evidence="5">The sequence shown here is derived from an EMBL/GenBank/DDBJ whole genome shotgun (WGS) entry which is preliminary data.</text>
</comment>
<name>A0A9W7T0F4_9PEZI</name>
<keyword evidence="6" id="KW-1185">Reference proteome</keyword>
<organism evidence="5 6">
    <name type="scientific">Teratosphaeria destructans</name>
    <dbReference type="NCBI Taxonomy" id="418781"/>
    <lineage>
        <taxon>Eukaryota</taxon>
        <taxon>Fungi</taxon>
        <taxon>Dikarya</taxon>
        <taxon>Ascomycota</taxon>
        <taxon>Pezizomycotina</taxon>
        <taxon>Dothideomycetes</taxon>
        <taxon>Dothideomycetidae</taxon>
        <taxon>Mycosphaerellales</taxon>
        <taxon>Teratosphaeriaceae</taxon>
        <taxon>Teratosphaeria</taxon>
    </lineage>
</organism>
<comment type="subcellular location">
    <subcellularLocation>
        <location evidence="1">Nucleus</location>
        <location evidence="1">Nucleolus</location>
    </subcellularLocation>
</comment>
<evidence type="ECO:0000313" key="6">
    <source>
        <dbReference type="Proteomes" id="UP001138500"/>
    </source>
</evidence>
<dbReference type="GO" id="GO:0000176">
    <property type="term" value="C:nuclear exosome (RNase complex)"/>
    <property type="evidence" value="ECO:0007669"/>
    <property type="project" value="TreeGrafter"/>
</dbReference>
<dbReference type="AlphaFoldDB" id="A0A9W7T0F4"/>
<dbReference type="OrthoDB" id="440760at2759"/>
<reference evidence="5 6" key="2">
    <citation type="journal article" date="2021" name="Curr. Genet.">
        <title>Genetic response to nitrogen starvation in the aggressive Eucalyptus foliar pathogen Teratosphaeria destructans.</title>
        <authorList>
            <person name="Havenga M."/>
            <person name="Wingfield B.D."/>
            <person name="Wingfield M.J."/>
            <person name="Dreyer L.L."/>
            <person name="Roets F."/>
            <person name="Aylward J."/>
        </authorList>
    </citation>
    <scope>NUCLEOTIDE SEQUENCE [LARGE SCALE GENOMIC DNA]</scope>
    <source>
        <strain evidence="5">CMW44962</strain>
    </source>
</reference>
<dbReference type="GO" id="GO:0003723">
    <property type="term" value="F:RNA binding"/>
    <property type="evidence" value="ECO:0007669"/>
    <property type="project" value="InterPro"/>
</dbReference>
<evidence type="ECO:0000256" key="3">
    <source>
        <dbReference type="ARBA" id="ARBA00022835"/>
    </source>
</evidence>
<accession>A0A9W7T0F4</accession>
<evidence type="ECO:0000313" key="5">
    <source>
        <dbReference type="EMBL" id="KAH9844996.1"/>
    </source>
</evidence>
<evidence type="ECO:0000259" key="4">
    <source>
        <dbReference type="PROSITE" id="PS50126"/>
    </source>
</evidence>
<dbReference type="InterPro" id="IPR019495">
    <property type="entry name" value="EXOSC1_C"/>
</dbReference>
<dbReference type="GO" id="GO:0005737">
    <property type="term" value="C:cytoplasm"/>
    <property type="evidence" value="ECO:0007669"/>
    <property type="project" value="TreeGrafter"/>
</dbReference>
<dbReference type="PROSITE" id="PS50126">
    <property type="entry name" value="S1"/>
    <property type="match status" value="1"/>
</dbReference>
<dbReference type="Proteomes" id="UP001138500">
    <property type="component" value="Unassembled WGS sequence"/>
</dbReference>
<dbReference type="PANTHER" id="PTHR12686">
    <property type="entry name" value="3'-5' EXORIBONUCLEASE CSL4-RELATED"/>
    <property type="match status" value="1"/>
</dbReference>
<dbReference type="PANTHER" id="PTHR12686:SF8">
    <property type="entry name" value="EXOSOME COMPLEX COMPONENT CSL4"/>
    <property type="match status" value="1"/>
</dbReference>
<sequence>MRITIRTTHIMGTIALPGQVLGPTSANNVGPGTHIHGPSLVSSLAGVLTSTPSTSKANNLPTATVSRPLGDQLIPDVGTIVLGKITRTNARQANLSILALGERGETVCHDPFPAIIRLQDIRATEVDKVKMAECLRVGDVVRAVVVSLGDERSYFCSTARNELGVVLAWSEVTGNAMVPVSWREFLDQEMGLREARKVAKVI</sequence>
<dbReference type="GO" id="GO:0005730">
    <property type="term" value="C:nucleolus"/>
    <property type="evidence" value="ECO:0007669"/>
    <property type="project" value="UniProtKB-SubCell"/>
</dbReference>
<dbReference type="InterPro" id="IPR025721">
    <property type="entry name" value="Exosome_cplx_N_dom"/>
</dbReference>
<gene>
    <name evidence="5" type="ORF">Tdes44962_MAKER06982</name>
</gene>
<dbReference type="SUPFAM" id="SSF110324">
    <property type="entry name" value="Ribosomal L27 protein-like"/>
    <property type="match status" value="1"/>
</dbReference>
<reference evidence="5 6" key="1">
    <citation type="journal article" date="2018" name="IMA Fungus">
        <title>IMA Genome-F 10: Nine draft genome sequences of Claviceps purpurea s.lat., including C. arundinis, C. humidiphila, and C. cf. spartinae, pseudomolecules for the pitch canker pathogen Fusarium circinatum, draft genome of Davidsoniella eucalypti, Grosmannia galeiformis, Quambalaria eucalypti, and Teratosphaeria destructans.</title>
        <authorList>
            <person name="Wingfield B.D."/>
            <person name="Liu M."/>
            <person name="Nguyen H.D."/>
            <person name="Lane F.A."/>
            <person name="Morgan S.W."/>
            <person name="De Vos L."/>
            <person name="Wilken P.M."/>
            <person name="Duong T.A."/>
            <person name="Aylward J."/>
            <person name="Coetzee M.P."/>
            <person name="Dadej K."/>
            <person name="De Beer Z.W."/>
            <person name="Findlay W."/>
            <person name="Havenga M."/>
            <person name="Kolarik M."/>
            <person name="Menzies J.G."/>
            <person name="Naidoo K."/>
            <person name="Pochopski O."/>
            <person name="Shoukouhi P."/>
            <person name="Santana Q.C."/>
            <person name="Seifert K.A."/>
            <person name="Soal N."/>
            <person name="Steenkamp E.T."/>
            <person name="Tatham C.T."/>
            <person name="van der Nest M.A."/>
            <person name="Wingfield M.J."/>
        </authorList>
    </citation>
    <scope>NUCLEOTIDE SEQUENCE [LARGE SCALE GENOMIC DNA]</scope>
    <source>
        <strain evidence="5">CMW44962</strain>
    </source>
</reference>
<protein>
    <submittedName>
        <fullName evidence="5">Exosome complex component CSL4 like protein</fullName>
    </submittedName>
</protein>
<dbReference type="Pfam" id="PF14382">
    <property type="entry name" value="ECR1_N"/>
    <property type="match status" value="1"/>
</dbReference>
<evidence type="ECO:0000256" key="1">
    <source>
        <dbReference type="ARBA" id="ARBA00004604"/>
    </source>
</evidence>
<dbReference type="InterPro" id="IPR003029">
    <property type="entry name" value="S1_domain"/>
</dbReference>
<evidence type="ECO:0000256" key="2">
    <source>
        <dbReference type="ARBA" id="ARBA00022490"/>
    </source>
</evidence>
<dbReference type="GO" id="GO:0006396">
    <property type="term" value="P:RNA processing"/>
    <property type="evidence" value="ECO:0007669"/>
    <property type="project" value="InterPro"/>
</dbReference>
<dbReference type="InterPro" id="IPR012340">
    <property type="entry name" value="NA-bd_OB-fold"/>
</dbReference>
<feature type="domain" description="S1 motif" evidence="4">
    <location>
        <begin position="78"/>
        <end position="160"/>
    </location>
</feature>